<dbReference type="OrthoDB" id="10037838at2759"/>
<dbReference type="Proteomes" id="UP000054359">
    <property type="component" value="Unassembled WGS sequence"/>
</dbReference>
<keyword evidence="4 14" id="KW-0812">Transmembrane</keyword>
<dbReference type="InterPro" id="IPR036028">
    <property type="entry name" value="SH3-like_dom_sf"/>
</dbReference>
<evidence type="ECO:0000256" key="13">
    <source>
        <dbReference type="PROSITE-ProRule" id="PRU00192"/>
    </source>
</evidence>
<organism evidence="16 17">
    <name type="scientific">Stegodyphus mimosarum</name>
    <name type="common">African social velvet spider</name>
    <dbReference type="NCBI Taxonomy" id="407821"/>
    <lineage>
        <taxon>Eukaryota</taxon>
        <taxon>Metazoa</taxon>
        <taxon>Ecdysozoa</taxon>
        <taxon>Arthropoda</taxon>
        <taxon>Chelicerata</taxon>
        <taxon>Arachnida</taxon>
        <taxon>Araneae</taxon>
        <taxon>Araneomorphae</taxon>
        <taxon>Entelegynae</taxon>
        <taxon>Eresoidea</taxon>
        <taxon>Eresidae</taxon>
        <taxon>Stegodyphus</taxon>
    </lineage>
</organism>
<keyword evidence="3" id="KW-0813">Transport</keyword>
<keyword evidence="7" id="KW-0811">Translocation</keyword>
<evidence type="ECO:0000256" key="14">
    <source>
        <dbReference type="SAM" id="Phobius"/>
    </source>
</evidence>
<feature type="transmembrane region" description="Helical" evidence="14">
    <location>
        <begin position="245"/>
        <end position="263"/>
    </location>
</feature>
<evidence type="ECO:0000256" key="1">
    <source>
        <dbReference type="ARBA" id="ARBA00006033"/>
    </source>
</evidence>
<dbReference type="GO" id="GO:1990429">
    <property type="term" value="C:peroxisomal importomer complex"/>
    <property type="evidence" value="ECO:0007669"/>
    <property type="project" value="TreeGrafter"/>
</dbReference>
<evidence type="ECO:0000256" key="2">
    <source>
        <dbReference type="ARBA" id="ARBA00022443"/>
    </source>
</evidence>
<dbReference type="OMA" id="PPLDQQM"/>
<dbReference type="STRING" id="407821.A0A087SYY8"/>
<dbReference type="EMBL" id="KK112604">
    <property type="protein sequence ID" value="KFM58077.1"/>
    <property type="molecule type" value="Genomic_DNA"/>
</dbReference>
<dbReference type="GO" id="GO:0016560">
    <property type="term" value="P:protein import into peroxisome matrix, docking"/>
    <property type="evidence" value="ECO:0007669"/>
    <property type="project" value="InterPro"/>
</dbReference>
<dbReference type="InterPro" id="IPR007223">
    <property type="entry name" value="Peroxin-13_N"/>
</dbReference>
<dbReference type="InterPro" id="IPR035463">
    <property type="entry name" value="Pex13"/>
</dbReference>
<keyword evidence="17" id="KW-1185">Reference proteome</keyword>
<evidence type="ECO:0000313" key="16">
    <source>
        <dbReference type="EMBL" id="KFM58077.1"/>
    </source>
</evidence>
<dbReference type="PANTHER" id="PTHR19332">
    <property type="entry name" value="PEROXISOMAL MEMBRANE PROTEIN PEX13"/>
    <property type="match status" value="1"/>
</dbReference>
<evidence type="ECO:0000256" key="6">
    <source>
        <dbReference type="ARBA" id="ARBA00022989"/>
    </source>
</evidence>
<keyword evidence="2 13" id="KW-0728">SH3 domain</keyword>
<reference evidence="16 17" key="1">
    <citation type="submission" date="2013-11" db="EMBL/GenBank/DDBJ databases">
        <title>Genome sequencing of Stegodyphus mimosarum.</title>
        <authorList>
            <person name="Bechsgaard J."/>
        </authorList>
    </citation>
    <scope>NUCLEOTIDE SEQUENCE [LARGE SCALE GENOMIC DNA]</scope>
</reference>
<protein>
    <recommendedName>
        <fullName evidence="11">Peroxisomal membrane protein PEX13</fullName>
    </recommendedName>
    <alternativeName>
        <fullName evidence="10">Peroxin-13</fullName>
    </alternativeName>
</protein>
<dbReference type="Pfam" id="PF04088">
    <property type="entry name" value="Peroxin-13_N"/>
    <property type="match status" value="1"/>
</dbReference>
<feature type="domain" description="SH3" evidence="15">
    <location>
        <begin position="284"/>
        <end position="334"/>
    </location>
</feature>
<dbReference type="GO" id="GO:0005778">
    <property type="term" value="C:peroxisomal membrane"/>
    <property type="evidence" value="ECO:0007669"/>
    <property type="project" value="UniProtKB-SubCell"/>
</dbReference>
<keyword evidence="8 14" id="KW-0472">Membrane</keyword>
<keyword evidence="6 14" id="KW-1133">Transmembrane helix</keyword>
<dbReference type="PROSITE" id="PS50002">
    <property type="entry name" value="SH3"/>
    <property type="match status" value="1"/>
</dbReference>
<keyword evidence="9" id="KW-0576">Peroxisome</keyword>
<evidence type="ECO:0000256" key="11">
    <source>
        <dbReference type="ARBA" id="ARBA00034535"/>
    </source>
</evidence>
<evidence type="ECO:0000259" key="15">
    <source>
        <dbReference type="PROSITE" id="PS50002"/>
    </source>
</evidence>
<evidence type="ECO:0000256" key="3">
    <source>
        <dbReference type="ARBA" id="ARBA00022448"/>
    </source>
</evidence>
<keyword evidence="5" id="KW-0653">Protein transport</keyword>
<accession>A0A087SYY8</accession>
<evidence type="ECO:0000256" key="12">
    <source>
        <dbReference type="ARBA" id="ARBA00046271"/>
    </source>
</evidence>
<feature type="non-terminal residue" evidence="16">
    <location>
        <position position="334"/>
    </location>
</feature>
<evidence type="ECO:0000256" key="10">
    <source>
        <dbReference type="ARBA" id="ARBA00029693"/>
    </source>
</evidence>
<gene>
    <name evidence="16" type="ORF">X975_02331</name>
</gene>
<comment type="similarity">
    <text evidence="1">Belongs to the peroxin-13 family.</text>
</comment>
<dbReference type="PANTHER" id="PTHR19332:SF1">
    <property type="entry name" value="PEROXISOMAL MEMBRANE PROTEIN PEX13"/>
    <property type="match status" value="1"/>
</dbReference>
<dbReference type="AlphaFoldDB" id="A0A087SYY8"/>
<dbReference type="InterPro" id="IPR001452">
    <property type="entry name" value="SH3_domain"/>
</dbReference>
<sequence length="334" mass="36955">MAAKTPNFRGTLCCSDQLCRMSNMTNDGVRNLNALGNLSSINLTRRNQSVPLSSHYLNSSGSNNQFSSMPPPLPPRPDPIYSPRYGGLSGFGSYHSPFSRYSPGLYSGFGGYHQYPYSRYGAIDNSSNSFIQLAEESTRPAFESVESLVEVVSSISMMLESCYFAVHSSYSAILGVVDQFSRLKDRLAEVLSMLALLRALRWLCLKILYVLKLRKDNPSVDAAWRSATEAVSNSSPFTEDTNKSAWPFLFFIGLVVGAPWLMFKLLSKSITKKSFDPSTWVKDGKLAFAVTAYDFAATRPGELSFSAGEKLYLAPKGIRTSIPRGWLLACNRNK</sequence>
<dbReference type="SUPFAM" id="SSF50044">
    <property type="entry name" value="SH3-domain"/>
    <property type="match status" value="1"/>
</dbReference>
<name>A0A087SYY8_STEMI</name>
<evidence type="ECO:0000256" key="4">
    <source>
        <dbReference type="ARBA" id="ARBA00022692"/>
    </source>
</evidence>
<comment type="subcellular location">
    <subcellularLocation>
        <location evidence="12">Peroxisome membrane</location>
    </subcellularLocation>
</comment>
<evidence type="ECO:0000256" key="8">
    <source>
        <dbReference type="ARBA" id="ARBA00023136"/>
    </source>
</evidence>
<evidence type="ECO:0000313" key="17">
    <source>
        <dbReference type="Proteomes" id="UP000054359"/>
    </source>
</evidence>
<evidence type="ECO:0000256" key="7">
    <source>
        <dbReference type="ARBA" id="ARBA00023010"/>
    </source>
</evidence>
<proteinExistence type="inferred from homology"/>
<evidence type="ECO:0000256" key="9">
    <source>
        <dbReference type="ARBA" id="ARBA00023140"/>
    </source>
</evidence>
<evidence type="ECO:0000256" key="5">
    <source>
        <dbReference type="ARBA" id="ARBA00022927"/>
    </source>
</evidence>